<dbReference type="Proteomes" id="UP000708576">
    <property type="component" value="Unassembled WGS sequence"/>
</dbReference>
<dbReference type="EMBL" id="JAGUCO010000012">
    <property type="protein sequence ID" value="MBS2099612.1"/>
    <property type="molecule type" value="Genomic_DNA"/>
</dbReference>
<dbReference type="PROSITE" id="PS51257">
    <property type="entry name" value="PROKAR_LIPOPROTEIN"/>
    <property type="match status" value="1"/>
</dbReference>
<evidence type="ECO:0000313" key="2">
    <source>
        <dbReference type="Proteomes" id="UP000708576"/>
    </source>
</evidence>
<keyword evidence="2" id="KW-1185">Reference proteome</keyword>
<gene>
    <name evidence="1" type="ORF">KEM10_15055</name>
</gene>
<name>A0ABS5JXH2_9BACT</name>
<comment type="caution">
    <text evidence="1">The sequence shown here is derived from an EMBL/GenBank/DDBJ whole genome shotgun (WGS) entry which is preliminary data.</text>
</comment>
<evidence type="ECO:0000313" key="1">
    <source>
        <dbReference type="EMBL" id="MBS2099612.1"/>
    </source>
</evidence>
<accession>A0ABS5JXH2</accession>
<sequence length="151" mass="17718">MMKILYIIVFSFLIVSCDYQGTFTFKVKNETSYQIGLIFENENTYYSSTEEFNDTVFVKPNEEKTIRIIYAPLNSPAHDCLNVHGMTYFEELVFNTYIDGVKLEKQLWQPENWTYSSSSKWDATYSMAITEEMIQIKNNPTQHAANKAWLE</sequence>
<evidence type="ECO:0008006" key="3">
    <source>
        <dbReference type="Google" id="ProtNLM"/>
    </source>
</evidence>
<protein>
    <recommendedName>
        <fullName evidence="3">Lipoprotein</fullName>
    </recommendedName>
</protein>
<proteinExistence type="predicted"/>
<organism evidence="1 2">
    <name type="scientific">Carboxylicivirga linearis</name>
    <dbReference type="NCBI Taxonomy" id="1628157"/>
    <lineage>
        <taxon>Bacteria</taxon>
        <taxon>Pseudomonadati</taxon>
        <taxon>Bacteroidota</taxon>
        <taxon>Bacteroidia</taxon>
        <taxon>Marinilabiliales</taxon>
        <taxon>Marinilabiliaceae</taxon>
        <taxon>Carboxylicivirga</taxon>
    </lineage>
</organism>
<dbReference type="RefSeq" id="WP_212216853.1">
    <property type="nucleotide sequence ID" value="NZ_JAGUCO010000012.1"/>
</dbReference>
<reference evidence="1 2" key="1">
    <citation type="journal article" date="2015" name="Int. J. Syst. Evol. Microbiol.">
        <title>Carboxylicivirga linearis sp. nov., isolated from a sea cucumber culture pond.</title>
        <authorList>
            <person name="Wang F.Q."/>
            <person name="Zhou Y.X."/>
            <person name="Lin X.Z."/>
            <person name="Chen G.J."/>
            <person name="Du Z.J."/>
        </authorList>
    </citation>
    <scope>NUCLEOTIDE SEQUENCE [LARGE SCALE GENOMIC DNA]</scope>
    <source>
        <strain evidence="1 2">FB218</strain>
    </source>
</reference>